<accession>A0ACB9NI47</accession>
<sequence length="145" mass="16019">MASMPSSPQRTPPPDPNPDNSGGANQVEGDTNNGVFHGDEKKPQSANGLDYLDSRECIERFKKHDADYTRRLLAKYFSGKTIYGGNLFDENITIDDEIIKSSRWPCFRSYADPVVGFEDQCSNGSTPTAETTPNSTNVEHIVKDS</sequence>
<gene>
    <name evidence="1" type="ORF">L6164_014462</name>
</gene>
<evidence type="ECO:0000313" key="1">
    <source>
        <dbReference type="EMBL" id="KAI4335857.1"/>
    </source>
</evidence>
<proteinExistence type="predicted"/>
<evidence type="ECO:0000313" key="2">
    <source>
        <dbReference type="Proteomes" id="UP000828941"/>
    </source>
</evidence>
<organism evidence="1 2">
    <name type="scientific">Bauhinia variegata</name>
    <name type="common">Purple orchid tree</name>
    <name type="synonym">Phanera variegata</name>
    <dbReference type="NCBI Taxonomy" id="167791"/>
    <lineage>
        <taxon>Eukaryota</taxon>
        <taxon>Viridiplantae</taxon>
        <taxon>Streptophyta</taxon>
        <taxon>Embryophyta</taxon>
        <taxon>Tracheophyta</taxon>
        <taxon>Spermatophyta</taxon>
        <taxon>Magnoliopsida</taxon>
        <taxon>eudicotyledons</taxon>
        <taxon>Gunneridae</taxon>
        <taxon>Pentapetalae</taxon>
        <taxon>rosids</taxon>
        <taxon>fabids</taxon>
        <taxon>Fabales</taxon>
        <taxon>Fabaceae</taxon>
        <taxon>Cercidoideae</taxon>
        <taxon>Cercideae</taxon>
        <taxon>Bauhiniinae</taxon>
        <taxon>Bauhinia</taxon>
    </lineage>
</organism>
<comment type="caution">
    <text evidence="1">The sequence shown here is derived from an EMBL/GenBank/DDBJ whole genome shotgun (WGS) entry which is preliminary data.</text>
</comment>
<name>A0ACB9NI47_BAUVA</name>
<keyword evidence="2" id="KW-1185">Reference proteome</keyword>
<protein>
    <submittedName>
        <fullName evidence="1">Uncharacterized protein</fullName>
    </submittedName>
</protein>
<dbReference type="Proteomes" id="UP000828941">
    <property type="component" value="Chromosome 6"/>
</dbReference>
<reference evidence="1 2" key="1">
    <citation type="journal article" date="2022" name="DNA Res.">
        <title>Chromosomal-level genome assembly of the orchid tree Bauhinia variegata (Leguminosae; Cercidoideae) supports the allotetraploid origin hypothesis of Bauhinia.</title>
        <authorList>
            <person name="Zhong Y."/>
            <person name="Chen Y."/>
            <person name="Zheng D."/>
            <person name="Pang J."/>
            <person name="Liu Y."/>
            <person name="Luo S."/>
            <person name="Meng S."/>
            <person name="Qian L."/>
            <person name="Wei D."/>
            <person name="Dai S."/>
            <person name="Zhou R."/>
        </authorList>
    </citation>
    <scope>NUCLEOTIDE SEQUENCE [LARGE SCALE GENOMIC DNA]</scope>
    <source>
        <strain evidence="1">BV-YZ2020</strain>
    </source>
</reference>
<dbReference type="EMBL" id="CM039431">
    <property type="protein sequence ID" value="KAI4335857.1"/>
    <property type="molecule type" value="Genomic_DNA"/>
</dbReference>